<evidence type="ECO:0000256" key="1">
    <source>
        <dbReference type="ARBA" id="ARBA00004571"/>
    </source>
</evidence>
<evidence type="ECO:0000313" key="17">
    <source>
        <dbReference type="EMBL" id="QNP59589.1"/>
    </source>
</evidence>
<keyword evidence="5 12" id="KW-0812">Transmembrane</keyword>
<keyword evidence="10 17" id="KW-0675">Receptor</keyword>
<keyword evidence="7" id="KW-0406">Ion transport</keyword>
<dbReference type="InterPro" id="IPR037066">
    <property type="entry name" value="Plug_dom_sf"/>
</dbReference>
<comment type="subcellular location">
    <subcellularLocation>
        <location evidence="1 12">Cell outer membrane</location>
        <topology evidence="1 12">Multi-pass membrane protein</topology>
    </subcellularLocation>
</comment>
<evidence type="ECO:0000256" key="12">
    <source>
        <dbReference type="PROSITE-ProRule" id="PRU01360"/>
    </source>
</evidence>
<comment type="similarity">
    <text evidence="2 12 13">Belongs to the TonB-dependent receptor family.</text>
</comment>
<dbReference type="KEGG" id="amon:H9L24_00750"/>
<evidence type="ECO:0000256" key="9">
    <source>
        <dbReference type="ARBA" id="ARBA00023136"/>
    </source>
</evidence>
<dbReference type="SUPFAM" id="SSF56935">
    <property type="entry name" value="Porins"/>
    <property type="match status" value="1"/>
</dbReference>
<feature type="signal peptide" evidence="14">
    <location>
        <begin position="1"/>
        <end position="33"/>
    </location>
</feature>
<dbReference type="PROSITE" id="PS52016">
    <property type="entry name" value="TONB_DEPENDENT_REC_3"/>
    <property type="match status" value="1"/>
</dbReference>
<evidence type="ECO:0000259" key="16">
    <source>
        <dbReference type="Pfam" id="PF07715"/>
    </source>
</evidence>
<evidence type="ECO:0000256" key="14">
    <source>
        <dbReference type="SAM" id="SignalP"/>
    </source>
</evidence>
<dbReference type="RefSeq" id="WP_187736572.1">
    <property type="nucleotide sequence ID" value="NZ_CP060790.1"/>
</dbReference>
<dbReference type="Proteomes" id="UP000516057">
    <property type="component" value="Chromosome"/>
</dbReference>
<evidence type="ECO:0000256" key="3">
    <source>
        <dbReference type="ARBA" id="ARBA00022448"/>
    </source>
</evidence>
<accession>A0A7H0HGC3</accession>
<evidence type="ECO:0000256" key="6">
    <source>
        <dbReference type="ARBA" id="ARBA00022729"/>
    </source>
</evidence>
<keyword evidence="6 14" id="KW-0732">Signal</keyword>
<organism evidence="17 18">
    <name type="scientific">Paenacidovorax monticola</name>
    <dbReference type="NCBI Taxonomy" id="1926868"/>
    <lineage>
        <taxon>Bacteria</taxon>
        <taxon>Pseudomonadati</taxon>
        <taxon>Pseudomonadota</taxon>
        <taxon>Betaproteobacteria</taxon>
        <taxon>Burkholderiales</taxon>
        <taxon>Comamonadaceae</taxon>
        <taxon>Paenacidovorax</taxon>
    </lineage>
</organism>
<dbReference type="Pfam" id="PF07715">
    <property type="entry name" value="Plug"/>
    <property type="match status" value="1"/>
</dbReference>
<evidence type="ECO:0000256" key="2">
    <source>
        <dbReference type="ARBA" id="ARBA00009810"/>
    </source>
</evidence>
<dbReference type="Pfam" id="PF00593">
    <property type="entry name" value="TonB_dep_Rec_b-barrel"/>
    <property type="match status" value="1"/>
</dbReference>
<dbReference type="GO" id="GO:0015889">
    <property type="term" value="P:cobalamin transport"/>
    <property type="evidence" value="ECO:0007669"/>
    <property type="project" value="TreeGrafter"/>
</dbReference>
<dbReference type="Gene3D" id="2.170.130.10">
    <property type="entry name" value="TonB-dependent receptor, plug domain"/>
    <property type="match status" value="1"/>
</dbReference>
<protein>
    <submittedName>
        <fullName evidence="17">TonB-dependent receptor</fullName>
    </submittedName>
</protein>
<evidence type="ECO:0000256" key="13">
    <source>
        <dbReference type="RuleBase" id="RU003357"/>
    </source>
</evidence>
<dbReference type="EMBL" id="CP060790">
    <property type="protein sequence ID" value="QNP59589.1"/>
    <property type="molecule type" value="Genomic_DNA"/>
</dbReference>
<feature type="chain" id="PRO_5028889692" evidence="14">
    <location>
        <begin position="34"/>
        <end position="628"/>
    </location>
</feature>
<keyword evidence="9 12" id="KW-0472">Membrane</keyword>
<dbReference type="GO" id="GO:0006811">
    <property type="term" value="P:monoatomic ion transport"/>
    <property type="evidence" value="ECO:0007669"/>
    <property type="project" value="UniProtKB-KW"/>
</dbReference>
<name>A0A7H0HGC3_9BURK</name>
<dbReference type="PANTHER" id="PTHR30069">
    <property type="entry name" value="TONB-DEPENDENT OUTER MEMBRANE RECEPTOR"/>
    <property type="match status" value="1"/>
</dbReference>
<dbReference type="PANTHER" id="PTHR30069:SF53">
    <property type="entry name" value="COLICIN I RECEPTOR-RELATED"/>
    <property type="match status" value="1"/>
</dbReference>
<keyword evidence="8 13" id="KW-0798">TonB box</keyword>
<keyword evidence="4 12" id="KW-1134">Transmembrane beta strand</keyword>
<dbReference type="InterPro" id="IPR036942">
    <property type="entry name" value="Beta-barrel_TonB_sf"/>
</dbReference>
<keyword evidence="11 12" id="KW-0998">Cell outer membrane</keyword>
<dbReference type="Gene3D" id="2.40.170.20">
    <property type="entry name" value="TonB-dependent receptor, beta-barrel domain"/>
    <property type="match status" value="1"/>
</dbReference>
<evidence type="ECO:0000256" key="7">
    <source>
        <dbReference type="ARBA" id="ARBA00023065"/>
    </source>
</evidence>
<dbReference type="CDD" id="cd01347">
    <property type="entry name" value="ligand_gated_channel"/>
    <property type="match status" value="1"/>
</dbReference>
<evidence type="ECO:0000256" key="11">
    <source>
        <dbReference type="ARBA" id="ARBA00023237"/>
    </source>
</evidence>
<evidence type="ECO:0000256" key="10">
    <source>
        <dbReference type="ARBA" id="ARBA00023170"/>
    </source>
</evidence>
<gene>
    <name evidence="17" type="ORF">H9L24_00750</name>
</gene>
<proteinExistence type="inferred from homology"/>
<evidence type="ECO:0000256" key="5">
    <source>
        <dbReference type="ARBA" id="ARBA00022692"/>
    </source>
</evidence>
<evidence type="ECO:0000313" key="18">
    <source>
        <dbReference type="Proteomes" id="UP000516057"/>
    </source>
</evidence>
<keyword evidence="18" id="KW-1185">Reference proteome</keyword>
<dbReference type="AlphaFoldDB" id="A0A7H0HGC3"/>
<evidence type="ECO:0000259" key="15">
    <source>
        <dbReference type="Pfam" id="PF00593"/>
    </source>
</evidence>
<feature type="domain" description="TonB-dependent receptor plug" evidence="16">
    <location>
        <begin position="63"/>
        <end position="169"/>
    </location>
</feature>
<feature type="domain" description="TonB-dependent receptor-like beta-barrel" evidence="15">
    <location>
        <begin position="234"/>
        <end position="600"/>
    </location>
</feature>
<sequence length="628" mass="67428">MKTPSSRERAAAPLNLRPAVLALAAMAALAAHAQEGATLLAQNLHAPSMSDVVVTATRTPQPLSDLVADVSIVDRETIETSGATGLVDVLARLPGVEMSRNGGPGTTTSLFLRGAETRFTAVYIDGVRVDSQSTGGAAWEAIPLSLIDRIEVLRGPAGAVYGSDALGGVVQIFTKKGETGVAPYVGVGAGSHGTYRAEAGVSGASGTFDYALGIVRETSEGFNARPIAGQNPDRDGYRSTAANARLGLQINAAHRIEGTLVANDINSGYDATYTPSKGIVNDDRNLHRLHALGLNWQAQWSTSYKTRLSITDSRDRYETKPSPYLTETQLRGYLFQNEWRLGAHLFTAALERREDHLTNAPIDRERSQDALALGWGYNAGGHTVQLNVRHDSDSEFGGQNTGSASYGYAFTPQWRATASVGTAFRAPTLYHRFSEYGQAGLKPEESRNAELGLRWAEGSSTFSVVAYRNRVKNLISFAGAGPCASTFGCYANTARAQYEGVTLAGSHRIGAVQLRGSIDLQNPKDLDTGKQLARRAKRHATFGADTRLAGWTLGAEVQASGRRYDTVANTNVLGGYTLVNLYASTRLARDYQLIARVDNLADKNYQLARTYATPGRTFFVGLKWAPSN</sequence>
<dbReference type="InterPro" id="IPR039426">
    <property type="entry name" value="TonB-dep_rcpt-like"/>
</dbReference>
<evidence type="ECO:0000256" key="8">
    <source>
        <dbReference type="ARBA" id="ARBA00023077"/>
    </source>
</evidence>
<dbReference type="InterPro" id="IPR000531">
    <property type="entry name" value="Beta-barrel_TonB"/>
</dbReference>
<evidence type="ECO:0000256" key="4">
    <source>
        <dbReference type="ARBA" id="ARBA00022452"/>
    </source>
</evidence>
<dbReference type="GO" id="GO:0009279">
    <property type="term" value="C:cell outer membrane"/>
    <property type="evidence" value="ECO:0007669"/>
    <property type="project" value="UniProtKB-SubCell"/>
</dbReference>
<reference evidence="17 18" key="1">
    <citation type="submission" date="2020-08" db="EMBL/GenBank/DDBJ databases">
        <title>Genome sequence of Acidovorax monticola KACC 19171T.</title>
        <authorList>
            <person name="Hyun D.-W."/>
            <person name="Bae J.-W."/>
        </authorList>
    </citation>
    <scope>NUCLEOTIDE SEQUENCE [LARGE SCALE GENOMIC DNA]</scope>
    <source>
        <strain evidence="17 18">KACC 19171</strain>
    </source>
</reference>
<keyword evidence="3 12" id="KW-0813">Transport</keyword>
<dbReference type="InterPro" id="IPR012910">
    <property type="entry name" value="Plug_dom"/>
</dbReference>